<feature type="region of interest" description="Disordered" evidence="1">
    <location>
        <begin position="1"/>
        <end position="20"/>
    </location>
</feature>
<dbReference type="EMBL" id="DF839219">
    <property type="protein sequence ID" value="GAT43628.1"/>
    <property type="molecule type" value="Genomic_DNA"/>
</dbReference>
<feature type="transmembrane region" description="Helical" evidence="2">
    <location>
        <begin position="120"/>
        <end position="139"/>
    </location>
</feature>
<feature type="transmembrane region" description="Helical" evidence="2">
    <location>
        <begin position="89"/>
        <end position="108"/>
    </location>
</feature>
<evidence type="ECO:0000313" key="3">
    <source>
        <dbReference type="EMBL" id="GAT43628.1"/>
    </source>
</evidence>
<keyword evidence="2" id="KW-1133">Transmembrane helix</keyword>
<keyword evidence="4" id="KW-1185">Reference proteome</keyword>
<protein>
    <submittedName>
        <fullName evidence="3">Uncharacterized protein</fullName>
    </submittedName>
</protein>
<keyword evidence="2" id="KW-0812">Transmembrane</keyword>
<accession>A0ABQ0KXJ5</accession>
<sequence length="191" mass="21740">MATPRPHKKTRPSSATTPQPEPSWPLLRLFPFIFATIFVVILTGMPISALTNPDFQVGVGVFKLPSFAIVGFTPRIFRGHRPWRQKVQAAYLFAVFACSVYAVIQARPLDDPRYLSRRQVMTLFIVTDYGAWIAAVAYMSREGYTRIFGERYTIEVPRILLIVPPGLPLPYHPTCLRLSRRRSALGQRLYS</sequence>
<reference evidence="3" key="1">
    <citation type="submission" date="2014-09" db="EMBL/GenBank/DDBJ databases">
        <title>Genome sequence of the luminous mushroom Mycena chlorophos for searching fungal bioluminescence genes.</title>
        <authorList>
            <person name="Tanaka Y."/>
            <person name="Kasuga D."/>
            <person name="Oba Y."/>
            <person name="Hase S."/>
            <person name="Sato K."/>
            <person name="Oba Y."/>
            <person name="Sakakibara Y."/>
        </authorList>
    </citation>
    <scope>NUCLEOTIDE SEQUENCE</scope>
</reference>
<keyword evidence="2" id="KW-0472">Membrane</keyword>
<organism evidence="3 4">
    <name type="scientific">Mycena chlorophos</name>
    <name type="common">Agaric fungus</name>
    <name type="synonym">Agaricus chlorophos</name>
    <dbReference type="NCBI Taxonomy" id="658473"/>
    <lineage>
        <taxon>Eukaryota</taxon>
        <taxon>Fungi</taxon>
        <taxon>Dikarya</taxon>
        <taxon>Basidiomycota</taxon>
        <taxon>Agaricomycotina</taxon>
        <taxon>Agaricomycetes</taxon>
        <taxon>Agaricomycetidae</taxon>
        <taxon>Agaricales</taxon>
        <taxon>Marasmiineae</taxon>
        <taxon>Mycenaceae</taxon>
        <taxon>Mycena</taxon>
    </lineage>
</organism>
<gene>
    <name evidence="3" type="ORF">MCHLO_01299</name>
</gene>
<dbReference type="Proteomes" id="UP000815677">
    <property type="component" value="Unassembled WGS sequence"/>
</dbReference>
<name>A0ABQ0KXJ5_MYCCL</name>
<evidence type="ECO:0000256" key="2">
    <source>
        <dbReference type="SAM" id="Phobius"/>
    </source>
</evidence>
<feature type="compositionally biased region" description="Basic residues" evidence="1">
    <location>
        <begin position="1"/>
        <end position="11"/>
    </location>
</feature>
<feature type="transmembrane region" description="Helical" evidence="2">
    <location>
        <begin position="29"/>
        <end position="49"/>
    </location>
</feature>
<evidence type="ECO:0000256" key="1">
    <source>
        <dbReference type="SAM" id="MobiDB-lite"/>
    </source>
</evidence>
<evidence type="ECO:0000313" key="4">
    <source>
        <dbReference type="Proteomes" id="UP000815677"/>
    </source>
</evidence>
<proteinExistence type="predicted"/>
<feature type="transmembrane region" description="Helical" evidence="2">
    <location>
        <begin position="55"/>
        <end position="77"/>
    </location>
</feature>